<name>A0AAU9IDQ9_9CILI</name>
<evidence type="ECO:0000313" key="1">
    <source>
        <dbReference type="EMBL" id="CAG9312571.1"/>
    </source>
</evidence>
<comment type="caution">
    <text evidence="1">The sequence shown here is derived from an EMBL/GenBank/DDBJ whole genome shotgun (WGS) entry which is preliminary data.</text>
</comment>
<gene>
    <name evidence="1" type="ORF">BSTOLATCC_MIC6986</name>
</gene>
<sequence>MAIWSYSESLKIEIHFQVDKSFQKGCDFLNLELTCHLTRAPGNRKEAWSRQAIEEKFYINPTYFASLKISFLIH</sequence>
<protein>
    <submittedName>
        <fullName evidence="1">Uncharacterized protein</fullName>
    </submittedName>
</protein>
<dbReference type="AlphaFoldDB" id="A0AAU9IDQ9"/>
<organism evidence="1 2">
    <name type="scientific">Blepharisma stoltei</name>
    <dbReference type="NCBI Taxonomy" id="1481888"/>
    <lineage>
        <taxon>Eukaryota</taxon>
        <taxon>Sar</taxon>
        <taxon>Alveolata</taxon>
        <taxon>Ciliophora</taxon>
        <taxon>Postciliodesmatophora</taxon>
        <taxon>Heterotrichea</taxon>
        <taxon>Heterotrichida</taxon>
        <taxon>Blepharismidae</taxon>
        <taxon>Blepharisma</taxon>
    </lineage>
</organism>
<dbReference type="EMBL" id="CAJZBQ010000007">
    <property type="protein sequence ID" value="CAG9312571.1"/>
    <property type="molecule type" value="Genomic_DNA"/>
</dbReference>
<accession>A0AAU9IDQ9</accession>
<proteinExistence type="predicted"/>
<reference evidence="1" key="1">
    <citation type="submission" date="2021-09" db="EMBL/GenBank/DDBJ databases">
        <authorList>
            <consortium name="AG Swart"/>
            <person name="Singh M."/>
            <person name="Singh A."/>
            <person name="Seah K."/>
            <person name="Emmerich C."/>
        </authorList>
    </citation>
    <scope>NUCLEOTIDE SEQUENCE</scope>
    <source>
        <strain evidence="1">ATCC30299</strain>
    </source>
</reference>
<evidence type="ECO:0000313" key="2">
    <source>
        <dbReference type="Proteomes" id="UP001162131"/>
    </source>
</evidence>
<keyword evidence="2" id="KW-1185">Reference proteome</keyword>
<dbReference type="Proteomes" id="UP001162131">
    <property type="component" value="Unassembled WGS sequence"/>
</dbReference>